<dbReference type="PROSITE" id="PS00198">
    <property type="entry name" value="4FE4S_FER_1"/>
    <property type="match status" value="1"/>
</dbReference>
<feature type="domain" description="4Fe-4S ferredoxin-type" evidence="5">
    <location>
        <begin position="2"/>
        <end position="30"/>
    </location>
</feature>
<dbReference type="GO" id="GO:0046872">
    <property type="term" value="F:metal ion binding"/>
    <property type="evidence" value="ECO:0007669"/>
    <property type="project" value="UniProtKB-KW"/>
</dbReference>
<dbReference type="Gene3D" id="3.30.450.20">
    <property type="entry name" value="PAS domain"/>
    <property type="match status" value="1"/>
</dbReference>
<reference evidence="7 8" key="1">
    <citation type="submission" date="2018-03" db="EMBL/GenBank/DDBJ databases">
        <title>Genome sequence of Clostridium liquoris DSM 100320.</title>
        <authorList>
            <person name="Poehlein A."/>
            <person name="Daniel R."/>
        </authorList>
    </citation>
    <scope>NUCLEOTIDE SEQUENCE [LARGE SCALE GENOMIC DNA]</scope>
    <source>
        <strain evidence="7 8">DSM 100320</strain>
    </source>
</reference>
<dbReference type="SUPFAM" id="SSF54862">
    <property type="entry name" value="4Fe-4S ferredoxins"/>
    <property type="match status" value="1"/>
</dbReference>
<feature type="domain" description="4Fe-4S" evidence="6">
    <location>
        <begin position="359"/>
        <end position="421"/>
    </location>
</feature>
<keyword evidence="1" id="KW-0004">4Fe-4S</keyword>
<dbReference type="Proteomes" id="UP000239706">
    <property type="component" value="Unassembled WGS sequence"/>
</dbReference>
<dbReference type="SUPFAM" id="SSF55785">
    <property type="entry name" value="PYP-like sensor domain (PAS domain)"/>
    <property type="match status" value="1"/>
</dbReference>
<evidence type="ECO:0000313" key="7">
    <source>
        <dbReference type="EMBL" id="PRR77218.1"/>
    </source>
</evidence>
<name>A0A2T0B0T4_9CLOT</name>
<dbReference type="GO" id="GO:0008901">
    <property type="term" value="F:ferredoxin hydrogenase activity"/>
    <property type="evidence" value="ECO:0007669"/>
    <property type="project" value="UniProtKB-EC"/>
</dbReference>
<dbReference type="Pfam" id="PF13237">
    <property type="entry name" value="Fer4_10"/>
    <property type="match status" value="1"/>
</dbReference>
<dbReference type="InterPro" id="IPR007202">
    <property type="entry name" value="4Fe-4S_dom"/>
</dbReference>
<feature type="domain" description="4Fe-4S ferredoxin-type" evidence="5">
    <location>
        <begin position="31"/>
        <end position="60"/>
    </location>
</feature>
<keyword evidence="8" id="KW-1185">Reference proteome</keyword>
<dbReference type="Gene3D" id="3.30.70.20">
    <property type="match status" value="1"/>
</dbReference>
<sequence length="577" mass="64903">MSHMNFSGANCKNCYKCLRSCPVKAIKFKNEQAEIVEERCISCGHCLAICPQNARNIISDLSQVKKAIADGKRVIGSIAPSFAGFFRGEEGKVIAALKNMGFYEIEETAVGAEIVTELYKDYINKNSKENYITTCCPSANYLIEKYFPKLIPYIIPIVTPMTAHGKVLKNIYGKDSFTVFIGPCVAKKVEADSYSKEKGSIDAVLTFEEIEKWIEEENIDIGDLAEEKLIGRAFKTGRGYPMHGGIINAIGNLANLNSFDKLSVSGMEECIELLESMEKGNLKQVLVEISACKGSCIGGPNRIRDRKGYFERLRGVKDYIEKRESYLKESKEIINIPEDIDFHTEFKDKGILNNKPSEEELEKIMRTMGKYSLEDELNCGVCGYDTCREKAKAIYNGMAEVTMCLHYMRSKAENITNVIFENTATCIILLDGDLRIKEINPAGEEIFLVQGNNLKDKPISVLMGDEDFRYVRETEKSIIGKKIAIPQYNVVFIENIVYLPKHDIIMASMVNIMKEEKNKEELIKVKENTLNAAQEVINKQMRVAQEIASLLGETTAETKIILSKLKKVVEGEEGEIR</sequence>
<dbReference type="InterPro" id="IPR009016">
    <property type="entry name" value="Fe_hydrogenase"/>
</dbReference>
<dbReference type="Pfam" id="PF04060">
    <property type="entry name" value="FeS"/>
    <property type="match status" value="1"/>
</dbReference>
<comment type="caution">
    <text evidence="7">The sequence shown here is derived from an EMBL/GenBank/DDBJ whole genome shotgun (WGS) entry which is preliminary data.</text>
</comment>
<keyword evidence="2" id="KW-0479">Metal-binding</keyword>
<evidence type="ECO:0000256" key="2">
    <source>
        <dbReference type="ARBA" id="ARBA00022723"/>
    </source>
</evidence>
<dbReference type="InterPro" id="IPR035965">
    <property type="entry name" value="PAS-like_dom_sf"/>
</dbReference>
<keyword evidence="7" id="KW-0560">Oxidoreductase</keyword>
<dbReference type="RefSeq" id="WP_106064433.1">
    <property type="nucleotide sequence ID" value="NZ_PVXO01000066.1"/>
</dbReference>
<evidence type="ECO:0000259" key="5">
    <source>
        <dbReference type="PROSITE" id="PS51379"/>
    </source>
</evidence>
<dbReference type="GO" id="GO:0051539">
    <property type="term" value="F:4 iron, 4 sulfur cluster binding"/>
    <property type="evidence" value="ECO:0007669"/>
    <property type="project" value="UniProtKB-KW"/>
</dbReference>
<dbReference type="EMBL" id="PVXO01000066">
    <property type="protein sequence ID" value="PRR77218.1"/>
    <property type="molecule type" value="Genomic_DNA"/>
</dbReference>
<protein>
    <submittedName>
        <fullName evidence="7">Periplasmic hydrogenase large subunit</fullName>
        <ecNumber evidence="7">1.12.7.2</ecNumber>
    </submittedName>
</protein>
<dbReference type="InterPro" id="IPR004108">
    <property type="entry name" value="Fe_hydrogenase_lsu_C"/>
</dbReference>
<evidence type="ECO:0000256" key="1">
    <source>
        <dbReference type="ARBA" id="ARBA00022485"/>
    </source>
</evidence>
<keyword evidence="4" id="KW-0411">Iron-sulfur</keyword>
<dbReference type="Gene3D" id="1.10.15.40">
    <property type="entry name" value="Electron transport complex subunit B, putative Fe-S cluster"/>
    <property type="match status" value="1"/>
</dbReference>
<organism evidence="7 8">
    <name type="scientific">Clostridium liquoris</name>
    <dbReference type="NCBI Taxonomy" id="1289519"/>
    <lineage>
        <taxon>Bacteria</taxon>
        <taxon>Bacillati</taxon>
        <taxon>Bacillota</taxon>
        <taxon>Clostridia</taxon>
        <taxon>Eubacteriales</taxon>
        <taxon>Clostridiaceae</taxon>
        <taxon>Clostridium</taxon>
    </lineage>
</organism>
<keyword evidence="3" id="KW-0408">Iron</keyword>
<evidence type="ECO:0000256" key="4">
    <source>
        <dbReference type="ARBA" id="ARBA00023014"/>
    </source>
</evidence>
<dbReference type="OrthoDB" id="9798098at2"/>
<dbReference type="InterPro" id="IPR017900">
    <property type="entry name" value="4Fe4S_Fe_S_CS"/>
</dbReference>
<gene>
    <name evidence="7" type="primary">hydA</name>
    <name evidence="7" type="ORF">CLLI_23880</name>
</gene>
<dbReference type="InterPro" id="IPR050340">
    <property type="entry name" value="Cytosolic_Fe-S_CAF"/>
</dbReference>
<dbReference type="InterPro" id="IPR017896">
    <property type="entry name" value="4Fe4S_Fe-S-bd"/>
</dbReference>
<proteinExistence type="predicted"/>
<dbReference type="AlphaFoldDB" id="A0A2T0B0T4"/>
<dbReference type="PROSITE" id="PS51379">
    <property type="entry name" value="4FE4S_FER_2"/>
    <property type="match status" value="2"/>
</dbReference>
<evidence type="ECO:0000259" key="6">
    <source>
        <dbReference type="PROSITE" id="PS51656"/>
    </source>
</evidence>
<accession>A0A2T0B0T4</accession>
<dbReference type="EC" id="1.12.7.2" evidence="7"/>
<dbReference type="PANTHER" id="PTHR11615">
    <property type="entry name" value="NITRATE, FORMATE, IRON DEHYDROGENASE"/>
    <property type="match status" value="1"/>
</dbReference>
<evidence type="ECO:0000256" key="3">
    <source>
        <dbReference type="ARBA" id="ARBA00023004"/>
    </source>
</evidence>
<evidence type="ECO:0000313" key="8">
    <source>
        <dbReference type="Proteomes" id="UP000239706"/>
    </source>
</evidence>
<dbReference type="Gene3D" id="3.40.950.10">
    <property type="entry name" value="Fe-only Hydrogenase (Larger Subunit), Chain L, domain 3"/>
    <property type="match status" value="1"/>
</dbReference>
<dbReference type="Pfam" id="PF02906">
    <property type="entry name" value="Fe_hyd_lg_C"/>
    <property type="match status" value="1"/>
</dbReference>
<dbReference type="PROSITE" id="PS51656">
    <property type="entry name" value="4FE4S"/>
    <property type="match status" value="1"/>
</dbReference>
<dbReference type="SUPFAM" id="SSF53920">
    <property type="entry name" value="Fe-only hydrogenase"/>
    <property type="match status" value="1"/>
</dbReference>